<comment type="caution">
    <text evidence="2">The sequence shown here is derived from an EMBL/GenBank/DDBJ whole genome shotgun (WGS) entry which is preliminary data.</text>
</comment>
<feature type="compositionally biased region" description="Basic and acidic residues" evidence="1">
    <location>
        <begin position="87"/>
        <end position="100"/>
    </location>
</feature>
<gene>
    <name evidence="2" type="ORF">CKJ66_27340</name>
</gene>
<dbReference type="AlphaFoldDB" id="A0A2A2ZB07"/>
<organism evidence="2 3">
    <name type="scientific">Mycobacterium avium</name>
    <dbReference type="NCBI Taxonomy" id="1764"/>
    <lineage>
        <taxon>Bacteria</taxon>
        <taxon>Bacillati</taxon>
        <taxon>Actinomycetota</taxon>
        <taxon>Actinomycetes</taxon>
        <taxon>Mycobacteriales</taxon>
        <taxon>Mycobacteriaceae</taxon>
        <taxon>Mycobacterium</taxon>
        <taxon>Mycobacterium avium complex (MAC)</taxon>
    </lineage>
</organism>
<evidence type="ECO:0000313" key="3">
    <source>
        <dbReference type="Proteomes" id="UP000217768"/>
    </source>
</evidence>
<proteinExistence type="predicted"/>
<protein>
    <submittedName>
        <fullName evidence="2">Uncharacterized protein</fullName>
    </submittedName>
</protein>
<dbReference type="EMBL" id="NSFD01000058">
    <property type="protein sequence ID" value="PBA23631.1"/>
    <property type="molecule type" value="Genomic_DNA"/>
</dbReference>
<accession>A0A2A2ZB07</accession>
<evidence type="ECO:0000313" key="2">
    <source>
        <dbReference type="EMBL" id="PBA23631.1"/>
    </source>
</evidence>
<sequence>MRDRSGNLIHRESPIGEATAAIPQVCRAPAVRSAATAIPRYPNNVNRRCRLSGISIHRGSPPVPHIHHTAPNDAASMPTRPPTSTLIHRESEHPQEGPTS</sequence>
<evidence type="ECO:0000256" key="1">
    <source>
        <dbReference type="SAM" id="MobiDB-lite"/>
    </source>
</evidence>
<dbReference type="Proteomes" id="UP000217768">
    <property type="component" value="Unassembled WGS sequence"/>
</dbReference>
<feature type="region of interest" description="Disordered" evidence="1">
    <location>
        <begin position="56"/>
        <end position="100"/>
    </location>
</feature>
<reference evidence="2 3" key="1">
    <citation type="submission" date="2017-08" db="EMBL/GenBank/DDBJ databases">
        <title>Phylogenetic analysis of Mycobacterium avium complex whole genomes.</title>
        <authorList>
            <person name="Caverly L.J."/>
            <person name="Spilker T."/>
            <person name="Lipuma J."/>
        </authorList>
    </citation>
    <scope>NUCLEOTIDE SEQUENCE [LARGE SCALE GENOMIC DNA]</scope>
    <source>
        <strain evidence="2 3">FLAC0165</strain>
    </source>
</reference>
<name>A0A2A2ZB07_MYCAV</name>